<accession>A0ABQ8PY62</accession>
<dbReference type="SUPFAM" id="SSF48113">
    <property type="entry name" value="Heme-dependent peroxidases"/>
    <property type="match status" value="1"/>
</dbReference>
<feature type="non-terminal residue" evidence="2">
    <location>
        <position position="1"/>
    </location>
</feature>
<evidence type="ECO:0000313" key="2">
    <source>
        <dbReference type="EMBL" id="KAJ3991316.1"/>
    </source>
</evidence>
<dbReference type="Gene3D" id="1.10.640.10">
    <property type="entry name" value="Haem peroxidase domain superfamily, animal type"/>
    <property type="match status" value="1"/>
</dbReference>
<dbReference type="InterPro" id="IPR010255">
    <property type="entry name" value="Haem_peroxidase_sf"/>
</dbReference>
<comment type="caution">
    <text evidence="2">The sequence shown here is derived from an EMBL/GenBank/DDBJ whole genome shotgun (WGS) entry which is preliminary data.</text>
</comment>
<protein>
    <submittedName>
        <fullName evidence="2">Uncharacterized protein</fullName>
    </submittedName>
</protein>
<organism evidence="2 3">
    <name type="scientific">Lentinula boryana</name>
    <dbReference type="NCBI Taxonomy" id="40481"/>
    <lineage>
        <taxon>Eukaryota</taxon>
        <taxon>Fungi</taxon>
        <taxon>Dikarya</taxon>
        <taxon>Basidiomycota</taxon>
        <taxon>Agaricomycotina</taxon>
        <taxon>Agaricomycetes</taxon>
        <taxon>Agaricomycetidae</taxon>
        <taxon>Agaricales</taxon>
        <taxon>Marasmiineae</taxon>
        <taxon>Omphalotaceae</taxon>
        <taxon>Lentinula</taxon>
    </lineage>
</organism>
<dbReference type="EMBL" id="MU791074">
    <property type="protein sequence ID" value="KAJ3991316.1"/>
    <property type="molecule type" value="Genomic_DNA"/>
</dbReference>
<dbReference type="Proteomes" id="UP001163828">
    <property type="component" value="Unassembled WGS sequence"/>
</dbReference>
<proteinExistence type="predicted"/>
<name>A0ABQ8PY62_9AGAR</name>
<gene>
    <name evidence="2" type="ORF">F5050DRAFT_1581611</name>
</gene>
<reference evidence="2" key="1">
    <citation type="submission" date="2022-08" db="EMBL/GenBank/DDBJ databases">
        <authorList>
            <consortium name="DOE Joint Genome Institute"/>
            <person name="Min B."/>
            <person name="Riley R."/>
            <person name="Sierra-Patev S."/>
            <person name="Naranjo-Ortiz M."/>
            <person name="Looney B."/>
            <person name="Konkel Z."/>
            <person name="Slot J.C."/>
            <person name="Sakamoto Y."/>
            <person name="Steenwyk J.L."/>
            <person name="Rokas A."/>
            <person name="Carro J."/>
            <person name="Camarero S."/>
            <person name="Ferreira P."/>
            <person name="Molpeceres G."/>
            <person name="Ruiz-Duenas F.J."/>
            <person name="Serrano A."/>
            <person name="Henrissat B."/>
            <person name="Drula E."/>
            <person name="Hughes K.W."/>
            <person name="Mata J.L."/>
            <person name="Ishikawa N.K."/>
            <person name="Vargas-Isla R."/>
            <person name="Ushijima S."/>
            <person name="Smith C.A."/>
            <person name="Ahrendt S."/>
            <person name="Andreopoulos W."/>
            <person name="He G."/>
            <person name="Labutti K."/>
            <person name="Lipzen A."/>
            <person name="Ng V."/>
            <person name="Sandor L."/>
            <person name="Barry K."/>
            <person name="Martinez A.T."/>
            <person name="Xiao Y."/>
            <person name="Gibbons J.G."/>
            <person name="Terashima K."/>
            <person name="Hibbett D.S."/>
            <person name="Grigoriev I.V."/>
        </authorList>
    </citation>
    <scope>NUCLEOTIDE SEQUENCE</scope>
    <source>
        <strain evidence="2">TFB10827</strain>
    </source>
</reference>
<sequence>IVYNNLSHPPATLIGNQYAWRSADGSGNNIGDPEMGMAGSMYAHSVQQSHPLSPSELPDPGLIFDT</sequence>
<evidence type="ECO:0000313" key="3">
    <source>
        <dbReference type="Proteomes" id="UP001163828"/>
    </source>
</evidence>
<evidence type="ECO:0000256" key="1">
    <source>
        <dbReference type="SAM" id="MobiDB-lite"/>
    </source>
</evidence>
<feature type="region of interest" description="Disordered" evidence="1">
    <location>
        <begin position="45"/>
        <end position="66"/>
    </location>
</feature>
<dbReference type="InterPro" id="IPR037120">
    <property type="entry name" value="Haem_peroxidase_sf_animal"/>
</dbReference>
<keyword evidence="3" id="KW-1185">Reference proteome</keyword>